<evidence type="ECO:0000313" key="3">
    <source>
        <dbReference type="Proteomes" id="UP000015480"/>
    </source>
</evidence>
<organism evidence="2 3">
    <name type="scientific">Paracoccus aminophilus JCM 7686</name>
    <dbReference type="NCBI Taxonomy" id="1367847"/>
    <lineage>
        <taxon>Bacteria</taxon>
        <taxon>Pseudomonadati</taxon>
        <taxon>Pseudomonadota</taxon>
        <taxon>Alphaproteobacteria</taxon>
        <taxon>Rhodobacterales</taxon>
        <taxon>Paracoccaceae</taxon>
        <taxon>Paracoccus</taxon>
    </lineage>
</organism>
<feature type="transmembrane region" description="Helical" evidence="1">
    <location>
        <begin position="39"/>
        <end position="58"/>
    </location>
</feature>
<dbReference type="HOGENOM" id="CLU_093433_0_0_5"/>
<gene>
    <name evidence="2" type="ORF">JCM7686_0285</name>
</gene>
<dbReference type="STRING" id="1367847.JCM7686_0285"/>
<proteinExistence type="predicted"/>
<keyword evidence="3" id="KW-1185">Reference proteome</keyword>
<dbReference type="AlphaFoldDB" id="S5YQ26"/>
<feature type="transmembrane region" description="Helical" evidence="1">
    <location>
        <begin position="222"/>
        <end position="240"/>
    </location>
</feature>
<keyword evidence="1" id="KW-1133">Transmembrane helix</keyword>
<accession>S5YQ26</accession>
<evidence type="ECO:0000313" key="2">
    <source>
        <dbReference type="EMBL" id="AGT07396.1"/>
    </source>
</evidence>
<feature type="transmembrane region" description="Helical" evidence="1">
    <location>
        <begin position="191"/>
        <end position="210"/>
    </location>
</feature>
<dbReference type="EMBL" id="CP006650">
    <property type="protein sequence ID" value="AGT07396.1"/>
    <property type="molecule type" value="Genomic_DNA"/>
</dbReference>
<sequence length="266" mass="29258">MRLSTVPAGHNEVAEITLSGTKEVSEMDLLDAYVVRARLFPAVIAVVPALTLLLLAGNWTAPNIPAIISSVGIGVLLFAGADLARRAGLRKERQLFSATGGRPYISELTRADNSLFDEVSKAEYRAFLAAKINRQVPSAAEETADTDGAKEFYNACSRWLRENTRDKERFHVLLGENISYGFRRNMWGLKWFGIAVNLSTVIAAYAIYRYQPQFMSVSDGKLITQSGIAAIHVIYLLVGVSKRAVLEASRTYARQLVLSVETLESA</sequence>
<dbReference type="Proteomes" id="UP000015480">
    <property type="component" value="Chromosome"/>
</dbReference>
<feature type="transmembrane region" description="Helical" evidence="1">
    <location>
        <begin position="64"/>
        <end position="84"/>
    </location>
</feature>
<name>S5YQ26_PARAH</name>
<protein>
    <submittedName>
        <fullName evidence="2">Uncharacterized protein</fullName>
    </submittedName>
</protein>
<reference evidence="2 3" key="1">
    <citation type="journal article" date="2014" name="BMC Genomics">
        <title>Architecture and functions of a multipartite genome of the methylotrophic bacterium Paracoccus aminophilus JCM 7686, containing primary and secondary chromids.</title>
        <authorList>
            <person name="Dziewit L."/>
            <person name="Czarnecki J."/>
            <person name="Wibberg D."/>
            <person name="Radlinska M."/>
            <person name="Mrozek P."/>
            <person name="Szymczak M."/>
            <person name="Schluter A."/>
            <person name="Puhler A."/>
            <person name="Bartosik D."/>
        </authorList>
    </citation>
    <scope>NUCLEOTIDE SEQUENCE [LARGE SCALE GENOMIC DNA]</scope>
    <source>
        <strain evidence="2">JCM 7686</strain>
    </source>
</reference>
<evidence type="ECO:0000256" key="1">
    <source>
        <dbReference type="SAM" id="Phobius"/>
    </source>
</evidence>
<keyword evidence="1" id="KW-0472">Membrane</keyword>
<dbReference type="KEGG" id="pami:JCM7686_0285"/>
<dbReference type="eggNOG" id="ENOG502Z8ED">
    <property type="taxonomic scope" value="Bacteria"/>
</dbReference>
<keyword evidence="1" id="KW-0812">Transmembrane</keyword>